<dbReference type="AlphaFoldDB" id="A0A6A6DRV9"/>
<keyword evidence="2" id="KW-1185">Reference proteome</keyword>
<proteinExistence type="predicted"/>
<reference evidence="1" key="1">
    <citation type="journal article" date="2020" name="Stud. Mycol.">
        <title>101 Dothideomycetes genomes: a test case for predicting lifestyles and emergence of pathogens.</title>
        <authorList>
            <person name="Haridas S."/>
            <person name="Albert R."/>
            <person name="Binder M."/>
            <person name="Bloem J."/>
            <person name="Labutti K."/>
            <person name="Salamov A."/>
            <person name="Andreopoulos B."/>
            <person name="Baker S."/>
            <person name="Barry K."/>
            <person name="Bills G."/>
            <person name="Bluhm B."/>
            <person name="Cannon C."/>
            <person name="Castanera R."/>
            <person name="Culley D."/>
            <person name="Daum C."/>
            <person name="Ezra D."/>
            <person name="Gonzalez J."/>
            <person name="Henrissat B."/>
            <person name="Kuo A."/>
            <person name="Liang C."/>
            <person name="Lipzen A."/>
            <person name="Lutzoni F."/>
            <person name="Magnuson J."/>
            <person name="Mondo S."/>
            <person name="Nolan M."/>
            <person name="Ohm R."/>
            <person name="Pangilinan J."/>
            <person name="Park H.-J."/>
            <person name="Ramirez L."/>
            <person name="Alfaro M."/>
            <person name="Sun H."/>
            <person name="Tritt A."/>
            <person name="Yoshinaga Y."/>
            <person name="Zwiers L.-H."/>
            <person name="Turgeon B."/>
            <person name="Goodwin S."/>
            <person name="Spatafora J."/>
            <person name="Crous P."/>
            <person name="Grigoriev I."/>
        </authorList>
    </citation>
    <scope>NUCLEOTIDE SEQUENCE</scope>
    <source>
        <strain evidence="1">CBS 207.26</strain>
    </source>
</reference>
<protein>
    <submittedName>
        <fullName evidence="1">Uncharacterized protein</fullName>
    </submittedName>
</protein>
<accession>A0A6A6DRV9</accession>
<evidence type="ECO:0000313" key="1">
    <source>
        <dbReference type="EMBL" id="KAF2180988.1"/>
    </source>
</evidence>
<gene>
    <name evidence="1" type="ORF">K469DRAFT_714210</name>
</gene>
<name>A0A6A6DRV9_9PEZI</name>
<sequence length="74" mass="8101">MIKAAPSEVGSTGMDLSLGLVSVLPKIRKSYVNRRIRQVSVLFSPCPVDEARVTQEGYLRGSKIVGRTLAKRGR</sequence>
<dbReference type="EMBL" id="ML994655">
    <property type="protein sequence ID" value="KAF2180988.1"/>
    <property type="molecule type" value="Genomic_DNA"/>
</dbReference>
<organism evidence="1 2">
    <name type="scientific">Zopfia rhizophila CBS 207.26</name>
    <dbReference type="NCBI Taxonomy" id="1314779"/>
    <lineage>
        <taxon>Eukaryota</taxon>
        <taxon>Fungi</taxon>
        <taxon>Dikarya</taxon>
        <taxon>Ascomycota</taxon>
        <taxon>Pezizomycotina</taxon>
        <taxon>Dothideomycetes</taxon>
        <taxon>Dothideomycetes incertae sedis</taxon>
        <taxon>Zopfiaceae</taxon>
        <taxon>Zopfia</taxon>
    </lineage>
</organism>
<evidence type="ECO:0000313" key="2">
    <source>
        <dbReference type="Proteomes" id="UP000800200"/>
    </source>
</evidence>
<dbReference type="Proteomes" id="UP000800200">
    <property type="component" value="Unassembled WGS sequence"/>
</dbReference>